<evidence type="ECO:0000256" key="2">
    <source>
        <dbReference type="ARBA" id="ARBA00022737"/>
    </source>
</evidence>
<reference evidence="8 9" key="1">
    <citation type="journal article" date="2011" name="Science">
        <title>The ecoresponsive genome of Daphnia pulex.</title>
        <authorList>
            <person name="Colbourne J.K."/>
            <person name="Pfrender M.E."/>
            <person name="Gilbert D."/>
            <person name="Thomas W.K."/>
            <person name="Tucker A."/>
            <person name="Oakley T.H."/>
            <person name="Tokishita S."/>
            <person name="Aerts A."/>
            <person name="Arnold G.J."/>
            <person name="Basu M.K."/>
            <person name="Bauer D.J."/>
            <person name="Caceres C.E."/>
            <person name="Carmel L."/>
            <person name="Casola C."/>
            <person name="Choi J.H."/>
            <person name="Detter J.C."/>
            <person name="Dong Q."/>
            <person name="Dusheyko S."/>
            <person name="Eads B.D."/>
            <person name="Frohlich T."/>
            <person name="Geiler-Samerotte K.A."/>
            <person name="Gerlach D."/>
            <person name="Hatcher P."/>
            <person name="Jogdeo S."/>
            <person name="Krijgsveld J."/>
            <person name="Kriventseva E.V."/>
            <person name="Kultz D."/>
            <person name="Laforsch C."/>
            <person name="Lindquist E."/>
            <person name="Lopez J."/>
            <person name="Manak J.R."/>
            <person name="Muller J."/>
            <person name="Pangilinan J."/>
            <person name="Patwardhan R.P."/>
            <person name="Pitluck S."/>
            <person name="Pritham E.J."/>
            <person name="Rechtsteiner A."/>
            <person name="Rho M."/>
            <person name="Rogozin I.B."/>
            <person name="Sakarya O."/>
            <person name="Salamov A."/>
            <person name="Schaack S."/>
            <person name="Shapiro H."/>
            <person name="Shiga Y."/>
            <person name="Skalitzky C."/>
            <person name="Smith Z."/>
            <person name="Souvorov A."/>
            <person name="Sung W."/>
            <person name="Tang Z."/>
            <person name="Tsuchiya D."/>
            <person name="Tu H."/>
            <person name="Vos H."/>
            <person name="Wang M."/>
            <person name="Wolf Y.I."/>
            <person name="Yamagata H."/>
            <person name="Yamada T."/>
            <person name="Ye Y."/>
            <person name="Shaw J.R."/>
            <person name="Andrews J."/>
            <person name="Crease T.J."/>
            <person name="Tang H."/>
            <person name="Lucas S.M."/>
            <person name="Robertson H.M."/>
            <person name="Bork P."/>
            <person name="Koonin E.V."/>
            <person name="Zdobnov E.M."/>
            <person name="Grigoriev I.V."/>
            <person name="Lynch M."/>
            <person name="Boore J.L."/>
        </authorList>
    </citation>
    <scope>NUCLEOTIDE SEQUENCE [LARGE SCALE GENOMIC DNA]</scope>
</reference>
<feature type="compositionally biased region" description="Basic and acidic residues" evidence="6">
    <location>
        <begin position="619"/>
        <end position="631"/>
    </location>
</feature>
<feature type="compositionally biased region" description="Low complexity" evidence="6">
    <location>
        <begin position="507"/>
        <end position="520"/>
    </location>
</feature>
<feature type="compositionally biased region" description="Basic and acidic residues" evidence="6">
    <location>
        <begin position="471"/>
        <end position="482"/>
    </location>
</feature>
<dbReference type="GO" id="GO:0005634">
    <property type="term" value="C:nucleus"/>
    <property type="evidence" value="ECO:0000318"/>
    <property type="project" value="GO_Central"/>
</dbReference>
<feature type="region of interest" description="Disordered" evidence="6">
    <location>
        <begin position="601"/>
        <end position="649"/>
    </location>
</feature>
<feature type="compositionally biased region" description="Polar residues" evidence="6">
    <location>
        <begin position="234"/>
        <end position="243"/>
    </location>
</feature>
<dbReference type="SMART" id="SM00356">
    <property type="entry name" value="ZnF_C3H1"/>
    <property type="match status" value="3"/>
</dbReference>
<feature type="compositionally biased region" description="Pro residues" evidence="6">
    <location>
        <begin position="769"/>
        <end position="783"/>
    </location>
</feature>
<feature type="compositionally biased region" description="Polar residues" evidence="6">
    <location>
        <begin position="754"/>
        <end position="767"/>
    </location>
</feature>
<dbReference type="InParanoid" id="E9HR96"/>
<dbReference type="Pfam" id="PF00642">
    <property type="entry name" value="zf-CCCH"/>
    <property type="match status" value="1"/>
</dbReference>
<feature type="region of interest" description="Disordered" evidence="6">
    <location>
        <begin position="1"/>
        <end position="245"/>
    </location>
</feature>
<feature type="compositionally biased region" description="Basic and acidic residues" evidence="6">
    <location>
        <begin position="117"/>
        <end position="127"/>
    </location>
</feature>
<feature type="zinc finger region" description="C3H1-type" evidence="5">
    <location>
        <begin position="274"/>
        <end position="301"/>
    </location>
</feature>
<evidence type="ECO:0000256" key="5">
    <source>
        <dbReference type="PROSITE-ProRule" id="PRU00723"/>
    </source>
</evidence>
<feature type="region of interest" description="Disordered" evidence="6">
    <location>
        <begin position="456"/>
        <end position="553"/>
    </location>
</feature>
<feature type="compositionally biased region" description="Basic and acidic residues" evidence="6">
    <location>
        <begin position="891"/>
        <end position="904"/>
    </location>
</feature>
<proteinExistence type="predicted"/>
<feature type="compositionally biased region" description="Acidic residues" evidence="6">
    <location>
        <begin position="139"/>
        <end position="149"/>
    </location>
</feature>
<feature type="compositionally biased region" description="Basic and acidic residues" evidence="6">
    <location>
        <begin position="529"/>
        <end position="544"/>
    </location>
</feature>
<keyword evidence="4 5" id="KW-0862">Zinc</keyword>
<feature type="region of interest" description="Disordered" evidence="6">
    <location>
        <begin position="751"/>
        <end position="837"/>
    </location>
</feature>
<dbReference type="EMBL" id="GL732732">
    <property type="protein sequence ID" value="EFX65745.1"/>
    <property type="molecule type" value="Genomic_DNA"/>
</dbReference>
<sequence length="929" mass="104547">MALHGVFANDLQFGKGVDSDQAQDDERDNVDDADLEEGEIASDDEEVPQEDKKKEDKTEVKSTANKGDVAKEDFKTVTLNQSERQDSLNFKTTGANAEKRRDKRAPSNTNSSRTRKRAGEDDVPSHRDSHRKRRRTQEADNEDVDDGEYDNVNARGHSPIERLQRYGGGESAGSDYEDNNMSSVRRQRGNDARSRRSSPPRRRPASGGGRDRGGDRRRPERDRSERDRRAAKNNPPQSNMSSNKMKEESICAFYMEGKCSRGNDCPYSHAALPPRKMELCKFYLMDCCAKKEKCLYLHKDFPCKFFHTGKKCRHSAEECKFSHEPLSETMRAILIKHIETAPREILGDFPRLTREETIQAIDHFSPLPNGREKRPHVPVLFDQAGNTSTGGNTNKTETVQKDASRHHNHAQLAERNDDCTRRVAFYQDSTVTEAEHGRGEQPEENSRSIWFGQLRQERTNERSNSQNPVDELPREKIEEKHYSPPAAVVKEEERQQPVDYLSKLPARQRQLYRRIQQQQREPASTQEGLDPRNEKNSMDDKWYSSDEEETSESITDLLKSIRQKPEVHDDKEGPALTNLNLTSLENINVAEIAKALSSLQQNQTSSGEYGGSSSGPESTSRRDPRTRDPRVRSSAQGSTSSVGMGDIDLRVSATSRQDIDLRLDNRITADVDLRSGLVPPLGNLDDIGSSDVDLRRLSLPFKSAPVHKPAPEIEASITTRPPMEYQVWLVDYIPLDYSLIRVQANWAHLDPRQQKGSASVRDFTSTDPPAIPLGPASPDPIPVAAPIRHYEPEPSTYSPLRAAPNDPRARDPRRVAAPQPHQTSMLPDKRGISGGVGLLGAAPPGMLPLLPKGSSLDISPQDTSYANFRNVNTSYGDRNASDELNQPSRQVENRRDPRQRDPRQQKNSPAIADSSERSYTPPPNERVFR</sequence>
<feature type="region of interest" description="Disordered" evidence="6">
    <location>
        <begin position="867"/>
        <end position="929"/>
    </location>
</feature>
<dbReference type="PROSITE" id="PS50103">
    <property type="entry name" value="ZF_C3H1"/>
    <property type="match status" value="3"/>
</dbReference>
<keyword evidence="2" id="KW-0677">Repeat</keyword>
<evidence type="ECO:0000259" key="7">
    <source>
        <dbReference type="PROSITE" id="PS50103"/>
    </source>
</evidence>
<feature type="region of interest" description="Disordered" evidence="6">
    <location>
        <begin position="382"/>
        <end position="416"/>
    </location>
</feature>
<dbReference type="Gene3D" id="4.10.1000.10">
    <property type="entry name" value="Zinc finger, CCCH-type"/>
    <property type="match status" value="1"/>
</dbReference>
<evidence type="ECO:0000256" key="6">
    <source>
        <dbReference type="SAM" id="MobiDB-lite"/>
    </source>
</evidence>
<feature type="compositionally biased region" description="Polar residues" evidence="6">
    <location>
        <begin position="77"/>
        <end position="95"/>
    </location>
</feature>
<dbReference type="HOGENOM" id="CLU_314808_0_0_1"/>
<dbReference type="InterPro" id="IPR045124">
    <property type="entry name" value="Su(sable)-like"/>
</dbReference>
<evidence type="ECO:0000313" key="9">
    <source>
        <dbReference type="Proteomes" id="UP000000305"/>
    </source>
</evidence>
<dbReference type="OrthoDB" id="411372at2759"/>
<dbReference type="GO" id="GO:0003723">
    <property type="term" value="F:RNA binding"/>
    <property type="evidence" value="ECO:0007669"/>
    <property type="project" value="InterPro"/>
</dbReference>
<dbReference type="PANTHER" id="PTHR13119:SF12">
    <property type="entry name" value="PROTEIN SUPPRESSOR OF SABLE"/>
    <property type="match status" value="1"/>
</dbReference>
<dbReference type="AlphaFoldDB" id="E9HR96"/>
<protein>
    <recommendedName>
        <fullName evidence="7">C3H1-type domain-containing protein</fullName>
    </recommendedName>
</protein>
<accession>E9HR96</accession>
<feature type="compositionally biased region" description="Basic and acidic residues" evidence="6">
    <location>
        <begin position="49"/>
        <end position="60"/>
    </location>
</feature>
<feature type="domain" description="C3H1-type" evidence="7">
    <location>
        <begin position="245"/>
        <end position="272"/>
    </location>
</feature>
<feature type="compositionally biased region" description="Pro residues" evidence="6">
    <location>
        <begin position="920"/>
        <end position="929"/>
    </location>
</feature>
<feature type="compositionally biased region" description="Basic residues" evidence="6">
    <location>
        <begin position="195"/>
        <end position="204"/>
    </location>
</feature>
<evidence type="ECO:0000313" key="8">
    <source>
        <dbReference type="EMBL" id="EFX65745.1"/>
    </source>
</evidence>
<dbReference type="OMA" id="PRFNVQR"/>
<dbReference type="GO" id="GO:0045892">
    <property type="term" value="P:negative regulation of DNA-templated transcription"/>
    <property type="evidence" value="ECO:0007669"/>
    <property type="project" value="InterPro"/>
</dbReference>
<dbReference type="SUPFAM" id="SSF90229">
    <property type="entry name" value="CCCH zinc finger"/>
    <property type="match status" value="3"/>
</dbReference>
<feature type="compositionally biased region" description="Polar residues" evidence="6">
    <location>
        <begin position="867"/>
        <end position="890"/>
    </location>
</feature>
<dbReference type="eggNOG" id="KOG1040">
    <property type="taxonomic scope" value="Eukaryota"/>
</dbReference>
<dbReference type="KEGG" id="dpx:DAPPUDRAFT_303546"/>
<feature type="domain" description="C3H1-type" evidence="7">
    <location>
        <begin position="302"/>
        <end position="326"/>
    </location>
</feature>
<feature type="zinc finger region" description="C3H1-type" evidence="5">
    <location>
        <begin position="245"/>
        <end position="272"/>
    </location>
</feature>
<gene>
    <name evidence="8" type="ORF">DAPPUDRAFT_303546</name>
</gene>
<evidence type="ECO:0000256" key="4">
    <source>
        <dbReference type="ARBA" id="ARBA00022833"/>
    </source>
</evidence>
<dbReference type="STRING" id="6669.E9HR96"/>
<dbReference type="InterPro" id="IPR000571">
    <property type="entry name" value="Znf_CCCH"/>
</dbReference>
<dbReference type="PANTHER" id="PTHR13119">
    <property type="entry name" value="ZINC FINGER CCCH DOMAIN-CONTAINING PROTEI"/>
    <property type="match status" value="1"/>
</dbReference>
<organism evidence="8 9">
    <name type="scientific">Daphnia pulex</name>
    <name type="common">Water flea</name>
    <dbReference type="NCBI Taxonomy" id="6669"/>
    <lineage>
        <taxon>Eukaryota</taxon>
        <taxon>Metazoa</taxon>
        <taxon>Ecdysozoa</taxon>
        <taxon>Arthropoda</taxon>
        <taxon>Crustacea</taxon>
        <taxon>Branchiopoda</taxon>
        <taxon>Diplostraca</taxon>
        <taxon>Cladocera</taxon>
        <taxon>Anomopoda</taxon>
        <taxon>Daphniidae</taxon>
        <taxon>Daphnia</taxon>
    </lineage>
</organism>
<dbReference type="GO" id="GO:0008270">
    <property type="term" value="F:zinc ion binding"/>
    <property type="evidence" value="ECO:0007669"/>
    <property type="project" value="UniProtKB-KW"/>
</dbReference>
<dbReference type="Proteomes" id="UP000000305">
    <property type="component" value="Unassembled WGS sequence"/>
</dbReference>
<feature type="compositionally biased region" description="Basic and acidic residues" evidence="6">
    <location>
        <begin position="209"/>
        <end position="230"/>
    </location>
</feature>
<keyword evidence="3 5" id="KW-0863">Zinc-finger</keyword>
<keyword evidence="9" id="KW-1185">Reference proteome</keyword>
<keyword evidence="1 5" id="KW-0479">Metal-binding</keyword>
<feature type="domain" description="C3H1-type" evidence="7">
    <location>
        <begin position="274"/>
        <end position="301"/>
    </location>
</feature>
<evidence type="ECO:0000256" key="3">
    <source>
        <dbReference type="ARBA" id="ARBA00022771"/>
    </source>
</evidence>
<name>E9HR96_DAPPU</name>
<feature type="compositionally biased region" description="Low complexity" evidence="6">
    <location>
        <begin position="385"/>
        <end position="397"/>
    </location>
</feature>
<evidence type="ECO:0000256" key="1">
    <source>
        <dbReference type="ARBA" id="ARBA00022723"/>
    </source>
</evidence>
<feature type="zinc finger region" description="C3H1-type" evidence="5">
    <location>
        <begin position="302"/>
        <end position="326"/>
    </location>
</feature>
<feature type="compositionally biased region" description="Acidic residues" evidence="6">
    <location>
        <begin position="21"/>
        <end position="48"/>
    </location>
</feature>
<dbReference type="InterPro" id="IPR036855">
    <property type="entry name" value="Znf_CCCH_sf"/>
</dbReference>